<protein>
    <submittedName>
        <fullName evidence="1">Uncharacterized protein</fullName>
    </submittedName>
</protein>
<name>A0A1B1TAG9_9ARCH</name>
<reference evidence="1" key="1">
    <citation type="submission" date="2014-11" db="EMBL/GenBank/DDBJ databases">
        <authorList>
            <person name="Zhu J."/>
            <person name="Qi W."/>
            <person name="Song R."/>
        </authorList>
    </citation>
    <scope>NUCLEOTIDE SEQUENCE</scope>
</reference>
<dbReference type="EMBL" id="KP211817">
    <property type="protein sequence ID" value="ANV79253.1"/>
    <property type="molecule type" value="Genomic_DNA"/>
</dbReference>
<proteinExistence type="predicted"/>
<sequence>MEAGRVTLSIVLATILTLSTLVAPSTAQIADDPKQPSEMNNTMVILGSQDLANCFMHFDVNDTSGSTDQGYGQKDFSEGSQVNVMFNCQLEKSFIENLYLKNGSIVFDFTVNIDSMDCNDNSDCTNLTVTISKGQQVVKTQEWPVEQVNSANDVNLEMEITVDEMSNTWNKSSQEPFIEFEYSAPGWTTLDCNFFLDCPGYFRLYYYTIGNDTGTIEFPVANMTDPNNPDGGGTGGGGLSSSSGVPGFGLMAGVSALAMAAVAVSRKSEE</sequence>
<reference evidence="1" key="2">
    <citation type="journal article" date="2015" name="ISME J.">
        <title>A new class of marine Euryarchaeota group II from the Mediterranean deep chlorophyll maximum.</title>
        <authorList>
            <person name="Martin-Cuadrado A.B."/>
            <person name="Garcia-Heredia I."/>
            <person name="Molto A.G."/>
            <person name="Lopez-Ubeda R."/>
            <person name="Kimes N."/>
            <person name="Lopez-Garcia P."/>
            <person name="Moreira D."/>
            <person name="Rodriguez-Valera F."/>
        </authorList>
    </citation>
    <scope>NUCLEOTIDE SEQUENCE</scope>
</reference>
<organism evidence="1">
    <name type="scientific">uncultured Poseidoniia archaeon</name>
    <dbReference type="NCBI Taxonomy" id="1697135"/>
    <lineage>
        <taxon>Archaea</taxon>
        <taxon>Methanobacteriati</taxon>
        <taxon>Thermoplasmatota</taxon>
        <taxon>Candidatus Poseidoniia</taxon>
        <taxon>environmental samples</taxon>
    </lineage>
</organism>
<dbReference type="AlphaFoldDB" id="A0A1B1TAG9"/>
<evidence type="ECO:0000313" key="1">
    <source>
        <dbReference type="EMBL" id="ANV79253.1"/>
    </source>
</evidence>
<accession>A0A1B1TAG9</accession>